<sequence>MKKTALLLSLSGVLLSSTVQADTLLGLYLGADGWRTSVDGSFANTDQLQAFNFDDKTQTSYYVALEHPLPLIPNIRIQRNKLESSGSTLLANDFSFGGDDFTNGTQVENQTDITSTDYILYYEVLDNELFSVDLGINGKYLDGSIALSEASIADGTAVQQDFSQWVPMVYGAVRVGLPLTGLDVFAQGSFVSYDGSQLYDAQAGIAYALLDNLAIDMTLKLGYRQVDLQLDDIDNLYTDLSFKGLFAGVEVHF</sequence>
<name>A0ABP3NRX6_9GAMM</name>
<comment type="caution">
    <text evidence="2">The sequence shown here is derived from an EMBL/GenBank/DDBJ whole genome shotgun (WGS) entry which is preliminary data.</text>
</comment>
<dbReference type="EMBL" id="BAAAEO010000003">
    <property type="protein sequence ID" value="GAA0551358.1"/>
    <property type="molecule type" value="Genomic_DNA"/>
</dbReference>
<accession>A0ABP3NRX6</accession>
<dbReference type="Proteomes" id="UP001501169">
    <property type="component" value="Unassembled WGS sequence"/>
</dbReference>
<feature type="signal peptide" evidence="1">
    <location>
        <begin position="1"/>
        <end position="21"/>
    </location>
</feature>
<organism evidence="2 3">
    <name type="scientific">Rheinheimera aquimaris</name>
    <dbReference type="NCBI Taxonomy" id="412437"/>
    <lineage>
        <taxon>Bacteria</taxon>
        <taxon>Pseudomonadati</taxon>
        <taxon>Pseudomonadota</taxon>
        <taxon>Gammaproteobacteria</taxon>
        <taxon>Chromatiales</taxon>
        <taxon>Chromatiaceae</taxon>
        <taxon>Rheinheimera</taxon>
    </lineage>
</organism>
<dbReference type="InterPro" id="IPR026387">
    <property type="entry name" value="OMP_w_GlyGly"/>
</dbReference>
<gene>
    <name evidence="2" type="ORF">GCM10009098_18740</name>
</gene>
<protein>
    <submittedName>
        <fullName evidence="2">TIGR04219 family outer membrane beta-barrel protein</fullName>
    </submittedName>
</protein>
<evidence type="ECO:0000313" key="2">
    <source>
        <dbReference type="EMBL" id="GAA0551358.1"/>
    </source>
</evidence>
<keyword evidence="1" id="KW-0732">Signal</keyword>
<dbReference type="RefSeq" id="WP_226767271.1">
    <property type="nucleotide sequence ID" value="NZ_BAAAEO010000003.1"/>
</dbReference>
<dbReference type="NCBIfam" id="TIGR04219">
    <property type="entry name" value="OMP_w_GlyGly"/>
    <property type="match status" value="1"/>
</dbReference>
<feature type="chain" id="PRO_5045433265" evidence="1">
    <location>
        <begin position="22"/>
        <end position="253"/>
    </location>
</feature>
<evidence type="ECO:0000256" key="1">
    <source>
        <dbReference type="SAM" id="SignalP"/>
    </source>
</evidence>
<evidence type="ECO:0000313" key="3">
    <source>
        <dbReference type="Proteomes" id="UP001501169"/>
    </source>
</evidence>
<reference evidence="3" key="1">
    <citation type="journal article" date="2019" name="Int. J. Syst. Evol. Microbiol.">
        <title>The Global Catalogue of Microorganisms (GCM) 10K type strain sequencing project: providing services to taxonomists for standard genome sequencing and annotation.</title>
        <authorList>
            <consortium name="The Broad Institute Genomics Platform"/>
            <consortium name="The Broad Institute Genome Sequencing Center for Infectious Disease"/>
            <person name="Wu L."/>
            <person name="Ma J."/>
        </authorList>
    </citation>
    <scope>NUCLEOTIDE SEQUENCE [LARGE SCALE GENOMIC DNA]</scope>
    <source>
        <strain evidence="3">JCM 14331</strain>
    </source>
</reference>
<proteinExistence type="predicted"/>
<keyword evidence="3" id="KW-1185">Reference proteome</keyword>